<dbReference type="RefSeq" id="WP_207397164.1">
    <property type="nucleotide sequence ID" value="NZ_JABRWO010000007.1"/>
</dbReference>
<feature type="region of interest" description="Disordered" evidence="1">
    <location>
        <begin position="91"/>
        <end position="113"/>
    </location>
</feature>
<evidence type="ECO:0000256" key="1">
    <source>
        <dbReference type="SAM" id="MobiDB-lite"/>
    </source>
</evidence>
<comment type="caution">
    <text evidence="3">The sequence shown here is derived from an EMBL/GenBank/DDBJ whole genome shotgun (WGS) entry which is preliminary data.</text>
</comment>
<evidence type="ECO:0008006" key="5">
    <source>
        <dbReference type="Google" id="ProtNLM"/>
    </source>
</evidence>
<protein>
    <recommendedName>
        <fullName evidence="5">HEAT repeat domain-containing protein</fullName>
    </recommendedName>
</protein>
<keyword evidence="4" id="KW-1185">Reference proteome</keyword>
<reference evidence="3 4" key="1">
    <citation type="submission" date="2020-05" db="EMBL/GenBank/DDBJ databases">
        <title>Bremerella alba sp. nov., a novel planctomycete isolated from the surface of the macroalga Fucus spiralis.</title>
        <authorList>
            <person name="Godinho O."/>
            <person name="Botelho R."/>
            <person name="Albuquerque L."/>
            <person name="Wiegand S."/>
            <person name="Da Costa M.S."/>
            <person name="Lobo-Da-Cunha A."/>
            <person name="Jogler C."/>
            <person name="Lage O.M."/>
        </authorList>
    </citation>
    <scope>NUCLEOTIDE SEQUENCE [LARGE SCALE GENOMIC DNA]</scope>
    <source>
        <strain evidence="3 4">FF15</strain>
    </source>
</reference>
<organism evidence="3 4">
    <name type="scientific">Bremerella alba</name>
    <dbReference type="NCBI Taxonomy" id="980252"/>
    <lineage>
        <taxon>Bacteria</taxon>
        <taxon>Pseudomonadati</taxon>
        <taxon>Planctomycetota</taxon>
        <taxon>Planctomycetia</taxon>
        <taxon>Pirellulales</taxon>
        <taxon>Pirellulaceae</taxon>
        <taxon>Bremerella</taxon>
    </lineage>
</organism>
<keyword evidence="2" id="KW-0732">Signal</keyword>
<evidence type="ECO:0000313" key="4">
    <source>
        <dbReference type="Proteomes" id="UP000551616"/>
    </source>
</evidence>
<dbReference type="AlphaFoldDB" id="A0A7V8V6A2"/>
<proteinExistence type="predicted"/>
<evidence type="ECO:0000256" key="2">
    <source>
        <dbReference type="SAM" id="SignalP"/>
    </source>
</evidence>
<feature type="chain" id="PRO_5030667873" description="HEAT repeat domain-containing protein" evidence="2">
    <location>
        <begin position="25"/>
        <end position="113"/>
    </location>
</feature>
<name>A0A7V8V6A2_9BACT</name>
<dbReference type="EMBL" id="JABRWO010000007">
    <property type="protein sequence ID" value="MBA2115744.1"/>
    <property type="molecule type" value="Genomic_DNA"/>
</dbReference>
<gene>
    <name evidence="3" type="ORF">HOV93_29290</name>
</gene>
<feature type="signal peptide" evidence="2">
    <location>
        <begin position="1"/>
        <end position="24"/>
    </location>
</feature>
<evidence type="ECO:0000313" key="3">
    <source>
        <dbReference type="EMBL" id="MBA2115744.1"/>
    </source>
</evidence>
<dbReference type="Proteomes" id="UP000551616">
    <property type="component" value="Unassembled WGS sequence"/>
</dbReference>
<dbReference type="PROSITE" id="PS51257">
    <property type="entry name" value="PROKAR_LIPOPROTEIN"/>
    <property type="match status" value="1"/>
</dbReference>
<accession>A0A7V8V6A2</accession>
<sequence length="113" mass="12022">MISRSRSLSVLSVLVLVVAGCSMSSRFPSDAGKAGDDGTGMLKAFLTQIADPNSPMPEMFGAEPAFESALRSSPDKVTPLRPLYLKLKSASGNTQRRKVAEEMLQKLSESSTG</sequence>